<reference evidence="2" key="1">
    <citation type="submission" date="2023-03" db="EMBL/GenBank/DDBJ databases">
        <authorList>
            <person name="Steffen K."/>
            <person name="Cardenas P."/>
        </authorList>
    </citation>
    <scope>NUCLEOTIDE SEQUENCE</scope>
</reference>
<dbReference type="GO" id="GO:0003735">
    <property type="term" value="F:structural constituent of ribosome"/>
    <property type="evidence" value="ECO:0007669"/>
    <property type="project" value="InterPro"/>
</dbReference>
<keyword evidence="2" id="KW-0687">Ribonucleoprotein</keyword>
<sequence>TFEPFHARATRKDGGSPATSGLPLALQTHAQCVRLASILTLAKTVTVTDIRKAIFQGLQENAKVSVFGLIPVPYPPHSRLGIGPDGKPLPQPNKKRIHPRMYPVLVVNQDGSTYTMRHRTPLRILALPLDPATLTPEEREERERARRAARERVYVEEDVEEDDWDQDHYRRLIDR</sequence>
<dbReference type="GO" id="GO:0006412">
    <property type="term" value="P:translation"/>
    <property type="evidence" value="ECO:0007669"/>
    <property type="project" value="TreeGrafter"/>
</dbReference>
<feature type="region of interest" description="Disordered" evidence="1">
    <location>
        <begin position="1"/>
        <end position="20"/>
    </location>
</feature>
<proteinExistence type="predicted"/>
<dbReference type="InterPro" id="IPR044884">
    <property type="entry name" value="Ribosomal_mL55_sf"/>
</dbReference>
<evidence type="ECO:0000256" key="1">
    <source>
        <dbReference type="SAM" id="MobiDB-lite"/>
    </source>
</evidence>
<dbReference type="Pfam" id="PF09776">
    <property type="entry name" value="Mitoc_L55"/>
    <property type="match status" value="1"/>
</dbReference>
<dbReference type="AlphaFoldDB" id="A0AA35XHE9"/>
<name>A0AA35XHE9_GEOBA</name>
<protein>
    <submittedName>
        <fullName evidence="2">39S ribosomal protein L55, mitochondrial</fullName>
    </submittedName>
</protein>
<feature type="non-terminal residue" evidence="2">
    <location>
        <position position="1"/>
    </location>
</feature>
<dbReference type="GO" id="GO:0005762">
    <property type="term" value="C:mitochondrial large ribosomal subunit"/>
    <property type="evidence" value="ECO:0007669"/>
    <property type="project" value="InterPro"/>
</dbReference>
<evidence type="ECO:0000313" key="3">
    <source>
        <dbReference type="Proteomes" id="UP001174909"/>
    </source>
</evidence>
<dbReference type="InterPro" id="IPR018615">
    <property type="entry name" value="Ribosomal_mL55"/>
</dbReference>
<dbReference type="PANTHER" id="PTHR34095:SF1">
    <property type="entry name" value="LARGE RIBOSOMAL SUBUNIT PROTEIN ML55"/>
    <property type="match status" value="1"/>
</dbReference>
<dbReference type="PANTHER" id="PTHR34095">
    <property type="entry name" value="39S RIBOSOMAL PROTEIN L55, MITOCHONDRIAL"/>
    <property type="match status" value="1"/>
</dbReference>
<keyword evidence="2" id="KW-0689">Ribosomal protein</keyword>
<dbReference type="EMBL" id="CASHTH010004013">
    <property type="protein sequence ID" value="CAI8052451.1"/>
    <property type="molecule type" value="Genomic_DNA"/>
</dbReference>
<accession>A0AA35XHE9</accession>
<gene>
    <name evidence="2" type="ORF">GBAR_LOCUS28681</name>
</gene>
<organism evidence="2 3">
    <name type="scientific">Geodia barretti</name>
    <name type="common">Barrett's horny sponge</name>
    <dbReference type="NCBI Taxonomy" id="519541"/>
    <lineage>
        <taxon>Eukaryota</taxon>
        <taxon>Metazoa</taxon>
        <taxon>Porifera</taxon>
        <taxon>Demospongiae</taxon>
        <taxon>Heteroscleromorpha</taxon>
        <taxon>Tetractinellida</taxon>
        <taxon>Astrophorina</taxon>
        <taxon>Geodiidae</taxon>
        <taxon>Geodia</taxon>
    </lineage>
</organism>
<dbReference type="Gene3D" id="6.20.130.20">
    <property type="entry name" value="Mitochondrial ribosomal protein L55"/>
    <property type="match status" value="1"/>
</dbReference>
<comment type="caution">
    <text evidence="2">The sequence shown here is derived from an EMBL/GenBank/DDBJ whole genome shotgun (WGS) entry which is preliminary data.</text>
</comment>
<dbReference type="Proteomes" id="UP001174909">
    <property type="component" value="Unassembled WGS sequence"/>
</dbReference>
<keyword evidence="3" id="KW-1185">Reference proteome</keyword>
<evidence type="ECO:0000313" key="2">
    <source>
        <dbReference type="EMBL" id="CAI8052451.1"/>
    </source>
</evidence>